<comment type="subunit">
    <text evidence="3">Homodimer.</text>
</comment>
<dbReference type="InterPro" id="IPR006016">
    <property type="entry name" value="UspA"/>
</dbReference>
<dbReference type="Pfam" id="PF00582">
    <property type="entry name" value="Usp"/>
    <property type="match status" value="1"/>
</dbReference>
<dbReference type="Gene3D" id="3.40.50.620">
    <property type="entry name" value="HUPs"/>
    <property type="match status" value="1"/>
</dbReference>
<keyword evidence="4 5" id="KW-0963">Cytoplasm</keyword>
<comment type="caution">
    <text evidence="7">The sequence shown here is derived from an EMBL/GenBank/DDBJ whole genome shotgun (WGS) entry which is preliminary data.</text>
</comment>
<evidence type="ECO:0000256" key="5">
    <source>
        <dbReference type="PIRNR" id="PIRNR006276"/>
    </source>
</evidence>
<organism evidence="7 8">
    <name type="scientific">Simkania negevensis</name>
    <dbReference type="NCBI Taxonomy" id="83561"/>
    <lineage>
        <taxon>Bacteria</taxon>
        <taxon>Pseudomonadati</taxon>
        <taxon>Chlamydiota</taxon>
        <taxon>Chlamydiia</taxon>
        <taxon>Parachlamydiales</taxon>
        <taxon>Simkaniaceae</taxon>
        <taxon>Simkania</taxon>
    </lineage>
</organism>
<proteinExistence type="inferred from homology"/>
<gene>
    <name evidence="7" type="ORF">JYU14_02075</name>
</gene>
<evidence type="ECO:0000259" key="6">
    <source>
        <dbReference type="Pfam" id="PF00582"/>
    </source>
</evidence>
<comment type="similarity">
    <text evidence="2 5">Belongs to the universal stress protein A family.</text>
</comment>
<dbReference type="PRINTS" id="PR01438">
    <property type="entry name" value="UNVRSLSTRESS"/>
</dbReference>
<sequence length="162" mass="17489">MAKYTHILVAIDLLPEDDEPVAEHAMDIARSTDARVSLVHVIEFKNYTIPHATLEISTEWKEESEKIAKNKLRTLGKKLGIPAQDQLLYVGNTKDMILTAADKMGVDLVVVGSHGRHGLSLLLLGSTANSVLHGAKCDVLAVNVNAANRISGAKKELATATK</sequence>
<dbReference type="Proteomes" id="UP000722121">
    <property type="component" value="Unassembled WGS sequence"/>
</dbReference>
<feature type="domain" description="UspA" evidence="6">
    <location>
        <begin position="4"/>
        <end position="142"/>
    </location>
</feature>
<evidence type="ECO:0000256" key="4">
    <source>
        <dbReference type="ARBA" id="ARBA00022490"/>
    </source>
</evidence>
<evidence type="ECO:0000256" key="2">
    <source>
        <dbReference type="ARBA" id="ARBA00008791"/>
    </source>
</evidence>
<keyword evidence="8" id="KW-1185">Reference proteome</keyword>
<dbReference type="PANTHER" id="PTHR46268:SF23">
    <property type="entry name" value="UNIVERSAL STRESS PROTEIN A-RELATED"/>
    <property type="match status" value="1"/>
</dbReference>
<evidence type="ECO:0000313" key="8">
    <source>
        <dbReference type="Proteomes" id="UP000722121"/>
    </source>
</evidence>
<dbReference type="EMBL" id="JAFITR010000031">
    <property type="protein sequence ID" value="MBN4066850.1"/>
    <property type="molecule type" value="Genomic_DNA"/>
</dbReference>
<evidence type="ECO:0000313" key="7">
    <source>
        <dbReference type="EMBL" id="MBN4066850.1"/>
    </source>
</evidence>
<dbReference type="PIRSF" id="PIRSF006276">
    <property type="entry name" value="UspA"/>
    <property type="match status" value="1"/>
</dbReference>
<accession>A0ABS3AQ56</accession>
<evidence type="ECO:0000256" key="3">
    <source>
        <dbReference type="ARBA" id="ARBA00011738"/>
    </source>
</evidence>
<comment type="subcellular location">
    <subcellularLocation>
        <location evidence="1 5">Cytoplasm</location>
    </subcellularLocation>
</comment>
<dbReference type="SUPFAM" id="SSF52402">
    <property type="entry name" value="Adenine nucleotide alpha hydrolases-like"/>
    <property type="match status" value="1"/>
</dbReference>
<dbReference type="InterPro" id="IPR006015">
    <property type="entry name" value="Universal_stress_UspA"/>
</dbReference>
<protein>
    <recommendedName>
        <fullName evidence="5">Universal stress protein</fullName>
    </recommendedName>
</protein>
<name>A0ABS3AQ56_9BACT</name>
<evidence type="ECO:0000256" key="1">
    <source>
        <dbReference type="ARBA" id="ARBA00004496"/>
    </source>
</evidence>
<reference evidence="7 8" key="1">
    <citation type="submission" date="2021-02" db="EMBL/GenBank/DDBJ databases">
        <title>Activity-based single-cell genomes from oceanic crustal fluid captures similar information to metagenomic and metatranscriptomic surveys with orders of magnitude less sampling.</title>
        <authorList>
            <person name="D'Angelo T.S."/>
            <person name="Orcutt B.N."/>
        </authorList>
    </citation>
    <scope>NUCLEOTIDE SEQUENCE [LARGE SCALE GENOMIC DNA]</scope>
    <source>
        <strain evidence="7">AH-315-G07</strain>
    </source>
</reference>
<dbReference type="PANTHER" id="PTHR46268">
    <property type="entry name" value="STRESS RESPONSE PROTEIN NHAX"/>
    <property type="match status" value="1"/>
</dbReference>
<dbReference type="InterPro" id="IPR014729">
    <property type="entry name" value="Rossmann-like_a/b/a_fold"/>
</dbReference>